<comment type="caution">
    <text evidence="2">The sequence shown here is derived from an EMBL/GenBank/DDBJ whole genome shotgun (WGS) entry which is preliminary data.</text>
</comment>
<gene>
    <name evidence="2" type="ORF">N7456_007266</name>
</gene>
<reference evidence="2" key="1">
    <citation type="submission" date="2022-11" db="EMBL/GenBank/DDBJ databases">
        <authorList>
            <person name="Petersen C."/>
        </authorList>
    </citation>
    <scope>NUCLEOTIDE SEQUENCE</scope>
    <source>
        <strain evidence="2">IBT 30069</strain>
    </source>
</reference>
<keyword evidence="1" id="KW-1133">Transmembrane helix</keyword>
<evidence type="ECO:0000313" key="3">
    <source>
        <dbReference type="Proteomes" id="UP001149165"/>
    </source>
</evidence>
<accession>A0A9W9FJ93</accession>
<dbReference type="InterPro" id="IPR052999">
    <property type="entry name" value="PTS1_Protein"/>
</dbReference>
<evidence type="ECO:0000256" key="1">
    <source>
        <dbReference type="SAM" id="Phobius"/>
    </source>
</evidence>
<proteinExistence type="predicted"/>
<feature type="transmembrane region" description="Helical" evidence="1">
    <location>
        <begin position="28"/>
        <end position="52"/>
    </location>
</feature>
<dbReference type="Gene3D" id="1.20.1290.10">
    <property type="entry name" value="AhpD-like"/>
    <property type="match status" value="1"/>
</dbReference>
<dbReference type="PANTHER" id="PTHR28180">
    <property type="entry name" value="CONSERVED MITOCHONDRIAL PROTEIN-RELATED"/>
    <property type="match status" value="1"/>
</dbReference>
<sequence length="271" mass="30075">MQRNEQQWADLCCRVRCLVPRELGENAWYLIITAALGVCPMPSATAAFYTYLTKHVSEFSSENSKEHLSKRLRDVILKLLTIVGGPQVLSVLIPLAAAEGDIKSKAASSMLNKKWASDRINVQDIYDRGQTTINTIYGGRLLEKVFESFGSHKEDVKFQEIFTLYGLYLSDFEILTPIETEAVVYASISCLGLEVPGKWHLRGMGRLMGARGTYNDSEEMSKIVGQLIDLKQAVESVVGFVGDDFEARARPGEWATPAAVMKDLGGWGIDD</sequence>
<organism evidence="2 3">
    <name type="scientific">Penicillium angulare</name>
    <dbReference type="NCBI Taxonomy" id="116970"/>
    <lineage>
        <taxon>Eukaryota</taxon>
        <taxon>Fungi</taxon>
        <taxon>Dikarya</taxon>
        <taxon>Ascomycota</taxon>
        <taxon>Pezizomycotina</taxon>
        <taxon>Eurotiomycetes</taxon>
        <taxon>Eurotiomycetidae</taxon>
        <taxon>Eurotiales</taxon>
        <taxon>Aspergillaceae</taxon>
        <taxon>Penicillium</taxon>
    </lineage>
</organism>
<dbReference type="OrthoDB" id="5537330at2759"/>
<keyword evidence="3" id="KW-1185">Reference proteome</keyword>
<dbReference type="AlphaFoldDB" id="A0A9W9FJ93"/>
<name>A0A9W9FJ93_9EURO</name>
<dbReference type="PANTHER" id="PTHR28180:SF5">
    <property type="entry name" value="DNA POLYMERASE ALPHA SUBUNIT B"/>
    <property type="match status" value="1"/>
</dbReference>
<keyword evidence="1" id="KW-0812">Transmembrane</keyword>
<dbReference type="EMBL" id="JAPQKH010000004">
    <property type="protein sequence ID" value="KAJ5101214.1"/>
    <property type="molecule type" value="Genomic_DNA"/>
</dbReference>
<dbReference type="Proteomes" id="UP001149165">
    <property type="component" value="Unassembled WGS sequence"/>
</dbReference>
<reference evidence="2" key="2">
    <citation type="journal article" date="2023" name="IMA Fungus">
        <title>Comparative genomic study of the Penicillium genus elucidates a diverse pangenome and 15 lateral gene transfer events.</title>
        <authorList>
            <person name="Petersen C."/>
            <person name="Sorensen T."/>
            <person name="Nielsen M.R."/>
            <person name="Sondergaard T.E."/>
            <person name="Sorensen J.L."/>
            <person name="Fitzpatrick D.A."/>
            <person name="Frisvad J.C."/>
            <person name="Nielsen K.L."/>
        </authorList>
    </citation>
    <scope>NUCLEOTIDE SEQUENCE</scope>
    <source>
        <strain evidence="2">IBT 30069</strain>
    </source>
</reference>
<evidence type="ECO:0000313" key="2">
    <source>
        <dbReference type="EMBL" id="KAJ5101214.1"/>
    </source>
</evidence>
<protein>
    <submittedName>
        <fullName evidence="2">Uncharacterized protein</fullName>
    </submittedName>
</protein>
<dbReference type="InterPro" id="IPR029032">
    <property type="entry name" value="AhpD-like"/>
</dbReference>
<keyword evidence="1" id="KW-0472">Membrane</keyword>